<proteinExistence type="predicted"/>
<dbReference type="EMBL" id="CM042027">
    <property type="protein sequence ID" value="KAI3800814.1"/>
    <property type="molecule type" value="Genomic_DNA"/>
</dbReference>
<gene>
    <name evidence="1" type="ORF">L1987_28911</name>
</gene>
<keyword evidence="2" id="KW-1185">Reference proteome</keyword>
<evidence type="ECO:0000313" key="2">
    <source>
        <dbReference type="Proteomes" id="UP001056120"/>
    </source>
</evidence>
<reference evidence="1 2" key="2">
    <citation type="journal article" date="2022" name="Mol. Ecol. Resour.">
        <title>The genomes of chicory, endive, great burdock and yacon provide insights into Asteraceae paleo-polyploidization history and plant inulin production.</title>
        <authorList>
            <person name="Fan W."/>
            <person name="Wang S."/>
            <person name="Wang H."/>
            <person name="Wang A."/>
            <person name="Jiang F."/>
            <person name="Liu H."/>
            <person name="Zhao H."/>
            <person name="Xu D."/>
            <person name="Zhang Y."/>
        </authorList>
    </citation>
    <scope>NUCLEOTIDE SEQUENCE [LARGE SCALE GENOMIC DNA]</scope>
    <source>
        <strain evidence="2">cv. Yunnan</strain>
        <tissue evidence="1">Leaves</tissue>
    </source>
</reference>
<organism evidence="1 2">
    <name type="scientific">Smallanthus sonchifolius</name>
    <dbReference type="NCBI Taxonomy" id="185202"/>
    <lineage>
        <taxon>Eukaryota</taxon>
        <taxon>Viridiplantae</taxon>
        <taxon>Streptophyta</taxon>
        <taxon>Embryophyta</taxon>
        <taxon>Tracheophyta</taxon>
        <taxon>Spermatophyta</taxon>
        <taxon>Magnoliopsida</taxon>
        <taxon>eudicotyledons</taxon>
        <taxon>Gunneridae</taxon>
        <taxon>Pentapetalae</taxon>
        <taxon>asterids</taxon>
        <taxon>campanulids</taxon>
        <taxon>Asterales</taxon>
        <taxon>Asteraceae</taxon>
        <taxon>Asteroideae</taxon>
        <taxon>Heliantheae alliance</taxon>
        <taxon>Millerieae</taxon>
        <taxon>Smallanthus</taxon>
    </lineage>
</organism>
<dbReference type="Proteomes" id="UP001056120">
    <property type="component" value="Linkage Group LG10"/>
</dbReference>
<sequence length="68" mass="8095">MLHKVYFLMIRCNWDVQRRSLNNFTFVVSIVHRIICALFYMSCVNACSMFNIALDVPNNKVDTHWKII</sequence>
<comment type="caution">
    <text evidence="1">The sequence shown here is derived from an EMBL/GenBank/DDBJ whole genome shotgun (WGS) entry which is preliminary data.</text>
</comment>
<name>A0ACB9HY04_9ASTR</name>
<accession>A0ACB9HY04</accession>
<protein>
    <submittedName>
        <fullName evidence="1">Uncharacterized protein</fullName>
    </submittedName>
</protein>
<reference evidence="2" key="1">
    <citation type="journal article" date="2022" name="Mol. Ecol. Resour.">
        <title>The genomes of chicory, endive, great burdock and yacon provide insights into Asteraceae palaeo-polyploidization history and plant inulin production.</title>
        <authorList>
            <person name="Fan W."/>
            <person name="Wang S."/>
            <person name="Wang H."/>
            <person name="Wang A."/>
            <person name="Jiang F."/>
            <person name="Liu H."/>
            <person name="Zhao H."/>
            <person name="Xu D."/>
            <person name="Zhang Y."/>
        </authorList>
    </citation>
    <scope>NUCLEOTIDE SEQUENCE [LARGE SCALE GENOMIC DNA]</scope>
    <source>
        <strain evidence="2">cv. Yunnan</strain>
    </source>
</reference>
<evidence type="ECO:0000313" key="1">
    <source>
        <dbReference type="EMBL" id="KAI3800814.1"/>
    </source>
</evidence>